<keyword evidence="2" id="KW-1185">Reference proteome</keyword>
<protein>
    <submittedName>
        <fullName evidence="1">Uncharacterized protein</fullName>
    </submittedName>
</protein>
<dbReference type="EnsemblMetazoa" id="tetur05g03420.1">
    <property type="protein sequence ID" value="tetur05g03420.1"/>
    <property type="gene ID" value="tetur05g03420"/>
</dbReference>
<dbReference type="AlphaFoldDB" id="T1K4Q3"/>
<dbReference type="EMBL" id="CAEY01001579">
    <property type="status" value="NOT_ANNOTATED_CDS"/>
    <property type="molecule type" value="Genomic_DNA"/>
</dbReference>
<organism evidence="1 2">
    <name type="scientific">Tetranychus urticae</name>
    <name type="common">Two-spotted spider mite</name>
    <dbReference type="NCBI Taxonomy" id="32264"/>
    <lineage>
        <taxon>Eukaryota</taxon>
        <taxon>Metazoa</taxon>
        <taxon>Ecdysozoa</taxon>
        <taxon>Arthropoda</taxon>
        <taxon>Chelicerata</taxon>
        <taxon>Arachnida</taxon>
        <taxon>Acari</taxon>
        <taxon>Acariformes</taxon>
        <taxon>Trombidiformes</taxon>
        <taxon>Prostigmata</taxon>
        <taxon>Eleutherengona</taxon>
        <taxon>Raphignathae</taxon>
        <taxon>Tetranychoidea</taxon>
        <taxon>Tetranychidae</taxon>
        <taxon>Tetranychus</taxon>
    </lineage>
</organism>
<evidence type="ECO:0000313" key="2">
    <source>
        <dbReference type="Proteomes" id="UP000015104"/>
    </source>
</evidence>
<reference evidence="1" key="2">
    <citation type="submission" date="2015-06" db="UniProtKB">
        <authorList>
            <consortium name="EnsemblMetazoa"/>
        </authorList>
    </citation>
    <scope>IDENTIFICATION</scope>
</reference>
<dbReference type="HOGENOM" id="CLU_2149043_0_0_1"/>
<sequence length="112" mass="13068">MELRDLIGITSSNFDLLRVSTLTSLPVRINGFLPSEDVPLNFPLPGEPLVPLIKLPEPSESSLEMNHSSSYEVWTMQYQKRKIVYFDLIHWLIHRRKNHQLFPKPICDLQKL</sequence>
<name>T1K4Q3_TETUR</name>
<dbReference type="Proteomes" id="UP000015104">
    <property type="component" value="Unassembled WGS sequence"/>
</dbReference>
<proteinExistence type="predicted"/>
<evidence type="ECO:0000313" key="1">
    <source>
        <dbReference type="EnsemblMetazoa" id="tetur05g03420.1"/>
    </source>
</evidence>
<reference evidence="2" key="1">
    <citation type="submission" date="2011-08" db="EMBL/GenBank/DDBJ databases">
        <authorList>
            <person name="Rombauts S."/>
        </authorList>
    </citation>
    <scope>NUCLEOTIDE SEQUENCE</scope>
    <source>
        <strain evidence="2">London</strain>
    </source>
</reference>
<accession>T1K4Q3</accession>